<reference evidence="1 2" key="1">
    <citation type="submission" date="2014-04" db="EMBL/GenBank/DDBJ databases">
        <authorList>
            <consortium name="DOE Joint Genome Institute"/>
            <person name="Kuo A."/>
            <person name="Kohler A."/>
            <person name="Nagy L.G."/>
            <person name="Floudas D."/>
            <person name="Copeland A."/>
            <person name="Barry K.W."/>
            <person name="Cichocki N."/>
            <person name="Veneault-Fourrey C."/>
            <person name="LaButti K."/>
            <person name="Lindquist E.A."/>
            <person name="Lipzen A."/>
            <person name="Lundell T."/>
            <person name="Morin E."/>
            <person name="Murat C."/>
            <person name="Sun H."/>
            <person name="Tunlid A."/>
            <person name="Henrissat B."/>
            <person name="Grigoriev I.V."/>
            <person name="Hibbett D.S."/>
            <person name="Martin F."/>
            <person name="Nordberg H.P."/>
            <person name="Cantor M.N."/>
            <person name="Hua S.X."/>
        </authorList>
    </citation>
    <scope>NUCLEOTIDE SEQUENCE [LARGE SCALE GENOMIC DNA]</scope>
    <source>
        <strain evidence="1 2">Foug A</strain>
    </source>
</reference>
<dbReference type="HOGENOM" id="CLU_2741526_0_0_1"/>
<protein>
    <submittedName>
        <fullName evidence="1">Uncharacterized protein</fullName>
    </submittedName>
</protein>
<evidence type="ECO:0000313" key="1">
    <source>
        <dbReference type="EMBL" id="KIM51328.1"/>
    </source>
</evidence>
<gene>
    <name evidence="1" type="ORF">SCLCIDRAFT_1224647</name>
</gene>
<organism evidence="1 2">
    <name type="scientific">Scleroderma citrinum Foug A</name>
    <dbReference type="NCBI Taxonomy" id="1036808"/>
    <lineage>
        <taxon>Eukaryota</taxon>
        <taxon>Fungi</taxon>
        <taxon>Dikarya</taxon>
        <taxon>Basidiomycota</taxon>
        <taxon>Agaricomycotina</taxon>
        <taxon>Agaricomycetes</taxon>
        <taxon>Agaricomycetidae</taxon>
        <taxon>Boletales</taxon>
        <taxon>Sclerodermatineae</taxon>
        <taxon>Sclerodermataceae</taxon>
        <taxon>Scleroderma</taxon>
    </lineage>
</organism>
<proteinExistence type="predicted"/>
<sequence>MMNTSCEVPETSQFPINVSLPRRRALIKVTSANRGGNLHERLITATKESLNWDFAKCTKVDHGRDDLDAEI</sequence>
<accession>A0A0C2YNK7</accession>
<evidence type="ECO:0000313" key="2">
    <source>
        <dbReference type="Proteomes" id="UP000053989"/>
    </source>
</evidence>
<dbReference type="InParanoid" id="A0A0C2YNK7"/>
<dbReference type="Proteomes" id="UP000053989">
    <property type="component" value="Unassembled WGS sequence"/>
</dbReference>
<keyword evidence="2" id="KW-1185">Reference proteome</keyword>
<name>A0A0C2YNK7_9AGAM</name>
<reference evidence="2" key="2">
    <citation type="submission" date="2015-01" db="EMBL/GenBank/DDBJ databases">
        <title>Evolutionary Origins and Diversification of the Mycorrhizal Mutualists.</title>
        <authorList>
            <consortium name="DOE Joint Genome Institute"/>
            <consortium name="Mycorrhizal Genomics Consortium"/>
            <person name="Kohler A."/>
            <person name="Kuo A."/>
            <person name="Nagy L.G."/>
            <person name="Floudas D."/>
            <person name="Copeland A."/>
            <person name="Barry K.W."/>
            <person name="Cichocki N."/>
            <person name="Veneault-Fourrey C."/>
            <person name="LaButti K."/>
            <person name="Lindquist E.A."/>
            <person name="Lipzen A."/>
            <person name="Lundell T."/>
            <person name="Morin E."/>
            <person name="Murat C."/>
            <person name="Riley R."/>
            <person name="Ohm R."/>
            <person name="Sun H."/>
            <person name="Tunlid A."/>
            <person name="Henrissat B."/>
            <person name="Grigoriev I.V."/>
            <person name="Hibbett D.S."/>
            <person name="Martin F."/>
        </authorList>
    </citation>
    <scope>NUCLEOTIDE SEQUENCE [LARGE SCALE GENOMIC DNA]</scope>
    <source>
        <strain evidence="2">Foug A</strain>
    </source>
</reference>
<dbReference type="EMBL" id="KN822265">
    <property type="protein sequence ID" value="KIM51328.1"/>
    <property type="molecule type" value="Genomic_DNA"/>
</dbReference>
<dbReference type="AlphaFoldDB" id="A0A0C2YNK7"/>